<gene>
    <name evidence="1" type="ORF">Moror_17258</name>
</gene>
<dbReference type="HOGENOM" id="CLU_1928144_0_0_1"/>
<dbReference type="KEGG" id="mrr:Moror_17258"/>
<organism evidence="1 2">
    <name type="scientific">Moniliophthora roreri (strain MCA 2997)</name>
    <name type="common">Cocoa frosty pod rot fungus</name>
    <name type="synonym">Crinipellis roreri</name>
    <dbReference type="NCBI Taxonomy" id="1381753"/>
    <lineage>
        <taxon>Eukaryota</taxon>
        <taxon>Fungi</taxon>
        <taxon>Dikarya</taxon>
        <taxon>Basidiomycota</taxon>
        <taxon>Agaricomycotina</taxon>
        <taxon>Agaricomycetes</taxon>
        <taxon>Agaricomycetidae</taxon>
        <taxon>Agaricales</taxon>
        <taxon>Marasmiineae</taxon>
        <taxon>Marasmiaceae</taxon>
        <taxon>Moniliophthora</taxon>
    </lineage>
</organism>
<keyword evidence="2" id="KW-1185">Reference proteome</keyword>
<dbReference type="InterPro" id="IPR036291">
    <property type="entry name" value="NAD(P)-bd_dom_sf"/>
</dbReference>
<dbReference type="Proteomes" id="UP000017559">
    <property type="component" value="Unassembled WGS sequence"/>
</dbReference>
<name>V2Z1J9_MONRO</name>
<dbReference type="AlphaFoldDB" id="V2Z1J9"/>
<sequence>MEGIHPNIMKLEVDVTSDESAKNATTICGRLDILISNAGFLGIVYYGLIRLVNETTTHGQTLVSLSPLDLFLGNWEHYSLAFTIRVRLSRMPTPRYLQWNARRVYVTLVPPINIANYARYDMPYTSVYQDY</sequence>
<protein>
    <submittedName>
        <fullName evidence="1">Uncharacterized protein</fullName>
    </submittedName>
</protein>
<dbReference type="OrthoDB" id="1933717at2759"/>
<comment type="caution">
    <text evidence="1">The sequence shown here is derived from an EMBL/GenBank/DDBJ whole genome shotgun (WGS) entry which is preliminary data.</text>
</comment>
<evidence type="ECO:0000313" key="2">
    <source>
        <dbReference type="Proteomes" id="UP000017559"/>
    </source>
</evidence>
<evidence type="ECO:0000313" key="1">
    <source>
        <dbReference type="EMBL" id="ESK97829.1"/>
    </source>
</evidence>
<accession>V2Z1J9</accession>
<dbReference type="SUPFAM" id="SSF51735">
    <property type="entry name" value="NAD(P)-binding Rossmann-fold domains"/>
    <property type="match status" value="1"/>
</dbReference>
<dbReference type="EMBL" id="AWSO01000016">
    <property type="protein sequence ID" value="ESK97829.1"/>
    <property type="molecule type" value="Genomic_DNA"/>
</dbReference>
<reference evidence="1 2" key="1">
    <citation type="journal article" date="2014" name="BMC Genomics">
        <title>Genome and secretome analysis of the hemibiotrophic fungal pathogen, Moniliophthora roreri, which causes frosty pod rot disease of cacao: mechanisms of the biotrophic and necrotrophic phases.</title>
        <authorList>
            <person name="Meinhardt L.W."/>
            <person name="Costa G.G.L."/>
            <person name="Thomazella D.P.T."/>
            <person name="Teixeira P.J.P.L."/>
            <person name="Carazzolle M.F."/>
            <person name="Schuster S.C."/>
            <person name="Carlson J.E."/>
            <person name="Guiltinan M.J."/>
            <person name="Mieczkowski P."/>
            <person name="Farmer A."/>
            <person name="Ramaraj T."/>
            <person name="Crozier J."/>
            <person name="Davis R.E."/>
            <person name="Shao J."/>
            <person name="Melnick R.L."/>
            <person name="Pereira G.A.G."/>
            <person name="Bailey B.A."/>
        </authorList>
    </citation>
    <scope>NUCLEOTIDE SEQUENCE [LARGE SCALE GENOMIC DNA]</scope>
    <source>
        <strain evidence="1 2">MCA 2997</strain>
    </source>
</reference>
<proteinExistence type="predicted"/>